<dbReference type="InterPro" id="IPR001509">
    <property type="entry name" value="Epimerase_deHydtase"/>
</dbReference>
<proteinExistence type="predicted"/>
<dbReference type="AlphaFoldDB" id="K9EUS8"/>
<accession>K9EUS8</accession>
<dbReference type="EMBL" id="AGWL01000007">
    <property type="protein sequence ID" value="EKU94762.1"/>
    <property type="molecule type" value="Genomic_DNA"/>
</dbReference>
<reference evidence="2 3" key="1">
    <citation type="submission" date="2012-09" db="EMBL/GenBank/DDBJ databases">
        <title>The Genome Sequence of Actinobaculum massiliae ACS-171-V-COL2.</title>
        <authorList>
            <consortium name="The Broad Institute Genome Sequencing Platform"/>
            <person name="Earl A."/>
            <person name="Ward D."/>
            <person name="Feldgarden M."/>
            <person name="Gevers D."/>
            <person name="Saerens B."/>
            <person name="Vaneechoutte M."/>
            <person name="Walker B."/>
            <person name="Young S.K."/>
            <person name="Zeng Q."/>
            <person name="Gargeya S."/>
            <person name="Fitzgerald M."/>
            <person name="Haas B."/>
            <person name="Abouelleil A."/>
            <person name="Alvarado L."/>
            <person name="Arachchi H.M."/>
            <person name="Berlin A."/>
            <person name="Chapman S.B."/>
            <person name="Goldberg J."/>
            <person name="Griggs A."/>
            <person name="Gujja S."/>
            <person name="Hansen M."/>
            <person name="Howarth C."/>
            <person name="Imamovic A."/>
            <person name="Larimer J."/>
            <person name="McCowen C."/>
            <person name="Montmayeur A."/>
            <person name="Murphy C."/>
            <person name="Neiman D."/>
            <person name="Pearson M."/>
            <person name="Priest M."/>
            <person name="Roberts A."/>
            <person name="Saif S."/>
            <person name="Shea T."/>
            <person name="Sisk P."/>
            <person name="Sykes S."/>
            <person name="Wortman J."/>
            <person name="Nusbaum C."/>
            <person name="Birren B."/>
        </authorList>
    </citation>
    <scope>NUCLEOTIDE SEQUENCE [LARGE SCALE GENOMIC DNA]</scope>
    <source>
        <strain evidence="3">ACS-171-V-Col2</strain>
    </source>
</reference>
<protein>
    <recommendedName>
        <fullName evidence="1">NAD-dependent epimerase/dehydratase domain-containing protein</fullName>
    </recommendedName>
</protein>
<dbReference type="eggNOG" id="COG0451">
    <property type="taxonomic scope" value="Bacteria"/>
</dbReference>
<dbReference type="PRINTS" id="PR01713">
    <property type="entry name" value="NUCEPIMERASE"/>
</dbReference>
<dbReference type="InterPro" id="IPR050177">
    <property type="entry name" value="Lipid_A_modif_metabolic_enz"/>
</dbReference>
<dbReference type="InterPro" id="IPR036291">
    <property type="entry name" value="NAD(P)-bd_dom_sf"/>
</dbReference>
<feature type="domain" description="NAD-dependent epimerase/dehydratase" evidence="1">
    <location>
        <begin position="6"/>
        <end position="217"/>
    </location>
</feature>
<dbReference type="PANTHER" id="PTHR43245">
    <property type="entry name" value="BIFUNCTIONAL POLYMYXIN RESISTANCE PROTEIN ARNA"/>
    <property type="match status" value="1"/>
</dbReference>
<sequence>MSTRVAIVGANGFIGSRVRALFEESGWACDSYTSEYPIFDGETVNFRTGVPDVLVWAASRCTPKIANDSPEIADAELAEVRQTLSAVLLQAPRLRTIFLSSGGTVYGDQATAHREEETLAPLGNYGQLKSRLEEVFLASGGDPVILRVANAYGPGQTGAGAQGVLAVWMGAILNREPFRVLGSLDAARDYVYVDDVARAVFAVASEPSLGHRVFNVGSGVPTTLRELIEHLREVVGLRFEVEHDPSRGFDANVSYLDVGRIERELGWRAETMLPSGIAQMWQWMESRAADR</sequence>
<dbReference type="PANTHER" id="PTHR43245:SF13">
    <property type="entry name" value="UDP-D-APIOSE_UDP-D-XYLOSE SYNTHASE 2"/>
    <property type="match status" value="1"/>
</dbReference>
<evidence type="ECO:0000313" key="2">
    <source>
        <dbReference type="EMBL" id="EKU94762.1"/>
    </source>
</evidence>
<dbReference type="Pfam" id="PF01370">
    <property type="entry name" value="Epimerase"/>
    <property type="match status" value="1"/>
</dbReference>
<comment type="caution">
    <text evidence="2">The sequence shown here is derived from an EMBL/GenBank/DDBJ whole genome shotgun (WGS) entry which is preliminary data.</text>
</comment>
<gene>
    <name evidence="2" type="ORF">HMPREF9233_01216</name>
</gene>
<organism evidence="2 3">
    <name type="scientific">Actinobaculum massiliense ACS-171-V-Col2</name>
    <dbReference type="NCBI Taxonomy" id="883066"/>
    <lineage>
        <taxon>Bacteria</taxon>
        <taxon>Bacillati</taxon>
        <taxon>Actinomycetota</taxon>
        <taxon>Actinomycetes</taxon>
        <taxon>Actinomycetales</taxon>
        <taxon>Actinomycetaceae</taxon>
        <taxon>Actinobaculum</taxon>
    </lineage>
</organism>
<dbReference type="Gene3D" id="3.40.50.720">
    <property type="entry name" value="NAD(P)-binding Rossmann-like Domain"/>
    <property type="match status" value="1"/>
</dbReference>
<dbReference type="PATRIC" id="fig|883066.3.peg.1274"/>
<evidence type="ECO:0000259" key="1">
    <source>
        <dbReference type="Pfam" id="PF01370"/>
    </source>
</evidence>
<dbReference type="HOGENOM" id="CLU_007383_1_7_11"/>
<name>K9EUS8_9ACTO</name>
<evidence type="ECO:0000313" key="3">
    <source>
        <dbReference type="Proteomes" id="UP000009888"/>
    </source>
</evidence>
<dbReference type="Proteomes" id="UP000009888">
    <property type="component" value="Unassembled WGS sequence"/>
</dbReference>
<dbReference type="STRING" id="202789.GCA_001457435_00899"/>
<keyword evidence="3" id="KW-1185">Reference proteome</keyword>
<dbReference type="RefSeq" id="WP_007001422.1">
    <property type="nucleotide sequence ID" value="NZ_JH992955.1"/>
</dbReference>
<dbReference type="SUPFAM" id="SSF51735">
    <property type="entry name" value="NAD(P)-binding Rossmann-fold domains"/>
    <property type="match status" value="1"/>
</dbReference>